<reference evidence="2 3" key="1">
    <citation type="submission" date="2021-03" db="EMBL/GenBank/DDBJ databases">
        <title>Sequencing the genomes of 1000 actinobacteria strains.</title>
        <authorList>
            <person name="Klenk H.-P."/>
        </authorList>
    </citation>
    <scope>NUCLEOTIDE SEQUENCE [LARGE SCALE GENOMIC DNA]</scope>
    <source>
        <strain evidence="2 3">DSM 44580</strain>
    </source>
</reference>
<keyword evidence="3" id="KW-1185">Reference proteome</keyword>
<evidence type="ECO:0000256" key="1">
    <source>
        <dbReference type="SAM" id="SignalP"/>
    </source>
</evidence>
<protein>
    <recommendedName>
        <fullName evidence="4">Secreted protein</fullName>
    </recommendedName>
</protein>
<feature type="chain" id="PRO_5046543917" description="Secreted protein" evidence="1">
    <location>
        <begin position="31"/>
        <end position="130"/>
    </location>
</feature>
<accession>A0ABS5A4A8</accession>
<dbReference type="RefSeq" id="WP_143342799.1">
    <property type="nucleotide sequence ID" value="NZ_JAGIOO010000001.1"/>
</dbReference>
<dbReference type="EMBL" id="JAGIOO010000001">
    <property type="protein sequence ID" value="MBP2471408.1"/>
    <property type="molecule type" value="Genomic_DNA"/>
</dbReference>
<evidence type="ECO:0008006" key="4">
    <source>
        <dbReference type="Google" id="ProtNLM"/>
    </source>
</evidence>
<proteinExistence type="predicted"/>
<dbReference type="Proteomes" id="UP001519363">
    <property type="component" value="Unassembled WGS sequence"/>
</dbReference>
<sequence length="130" mass="13494">MSMARTPLRALVVSGAALALALLTTPTALADSTRCTADTACAGKAAFKSLGEVFTVTDQVGDGHSAVLLYWLPDGTGPHLVWNPNGKGTSVTANLELAEGSWVHYRVCLGEHGTKDVLENTCGAPITDRA</sequence>
<evidence type="ECO:0000313" key="3">
    <source>
        <dbReference type="Proteomes" id="UP001519363"/>
    </source>
</evidence>
<gene>
    <name evidence="2" type="ORF">JOF53_000280</name>
</gene>
<evidence type="ECO:0000313" key="2">
    <source>
        <dbReference type="EMBL" id="MBP2471408.1"/>
    </source>
</evidence>
<organism evidence="2 3">
    <name type="scientific">Crossiella equi</name>
    <dbReference type="NCBI Taxonomy" id="130796"/>
    <lineage>
        <taxon>Bacteria</taxon>
        <taxon>Bacillati</taxon>
        <taxon>Actinomycetota</taxon>
        <taxon>Actinomycetes</taxon>
        <taxon>Pseudonocardiales</taxon>
        <taxon>Pseudonocardiaceae</taxon>
        <taxon>Crossiella</taxon>
    </lineage>
</organism>
<keyword evidence="1" id="KW-0732">Signal</keyword>
<name>A0ABS5A4A8_9PSEU</name>
<comment type="caution">
    <text evidence="2">The sequence shown here is derived from an EMBL/GenBank/DDBJ whole genome shotgun (WGS) entry which is preliminary data.</text>
</comment>
<feature type="signal peptide" evidence="1">
    <location>
        <begin position="1"/>
        <end position="30"/>
    </location>
</feature>